<dbReference type="Gene3D" id="1.20.1720.10">
    <property type="entry name" value="Multidrug resistance protein D"/>
    <property type="match status" value="1"/>
</dbReference>
<evidence type="ECO:0000259" key="6">
    <source>
        <dbReference type="PROSITE" id="PS50850"/>
    </source>
</evidence>
<comment type="subcellular location">
    <subcellularLocation>
        <location evidence="1">Membrane</location>
        <topology evidence="1">Multi-pass membrane protein</topology>
    </subcellularLocation>
</comment>
<feature type="transmembrane region" description="Helical" evidence="5">
    <location>
        <begin position="354"/>
        <end position="378"/>
    </location>
</feature>
<keyword evidence="2 5" id="KW-0812">Transmembrane</keyword>
<feature type="domain" description="Major facilitator superfamily (MFS) profile" evidence="6">
    <location>
        <begin position="5"/>
        <end position="447"/>
    </location>
</feature>
<dbReference type="GO" id="GO:0022857">
    <property type="term" value="F:transmembrane transporter activity"/>
    <property type="evidence" value="ECO:0007669"/>
    <property type="project" value="InterPro"/>
</dbReference>
<feature type="transmembrane region" description="Helical" evidence="5">
    <location>
        <begin position="197"/>
        <end position="216"/>
    </location>
</feature>
<feature type="transmembrane region" description="Helical" evidence="5">
    <location>
        <begin position="133"/>
        <end position="152"/>
    </location>
</feature>
<dbReference type="Pfam" id="PF07690">
    <property type="entry name" value="MFS_1"/>
    <property type="match status" value="1"/>
</dbReference>
<evidence type="ECO:0000313" key="8">
    <source>
        <dbReference type="Proteomes" id="UP000199656"/>
    </source>
</evidence>
<evidence type="ECO:0000256" key="4">
    <source>
        <dbReference type="ARBA" id="ARBA00023136"/>
    </source>
</evidence>
<feature type="transmembrane region" description="Helical" evidence="5">
    <location>
        <begin position="261"/>
        <end position="286"/>
    </location>
</feature>
<proteinExistence type="predicted"/>
<keyword evidence="8" id="KW-1185">Reference proteome</keyword>
<keyword evidence="3 5" id="KW-1133">Transmembrane helix</keyword>
<dbReference type="PANTHER" id="PTHR42718:SF39">
    <property type="entry name" value="ACTINORHODIN TRANSPORTER-RELATED"/>
    <property type="match status" value="1"/>
</dbReference>
<reference evidence="8" key="1">
    <citation type="submission" date="2016-10" db="EMBL/GenBank/DDBJ databases">
        <authorList>
            <person name="Varghese N."/>
            <person name="Submissions S."/>
        </authorList>
    </citation>
    <scope>NUCLEOTIDE SEQUENCE [LARGE SCALE GENOMIC DNA]</scope>
    <source>
        <strain evidence="8">DSM 23920</strain>
    </source>
</reference>
<dbReference type="STRING" id="408074.SAMN05660909_00571"/>
<evidence type="ECO:0000256" key="2">
    <source>
        <dbReference type="ARBA" id="ARBA00022692"/>
    </source>
</evidence>
<gene>
    <name evidence="7" type="ORF">SAMN05660909_00571</name>
</gene>
<feature type="transmembrane region" description="Helical" evidence="5">
    <location>
        <begin position="399"/>
        <end position="416"/>
    </location>
</feature>
<dbReference type="PROSITE" id="PS50850">
    <property type="entry name" value="MFS"/>
    <property type="match status" value="1"/>
</dbReference>
<evidence type="ECO:0000256" key="3">
    <source>
        <dbReference type="ARBA" id="ARBA00022989"/>
    </source>
</evidence>
<dbReference type="AlphaFoldDB" id="A0A1H3XXX7"/>
<accession>A0A1H3XXX7</accession>
<dbReference type="InterPro" id="IPR011701">
    <property type="entry name" value="MFS"/>
</dbReference>
<feature type="transmembrane region" description="Helical" evidence="5">
    <location>
        <begin position="100"/>
        <end position="121"/>
    </location>
</feature>
<dbReference type="OrthoDB" id="783189at2"/>
<dbReference type="Proteomes" id="UP000199656">
    <property type="component" value="Unassembled WGS sequence"/>
</dbReference>
<evidence type="ECO:0000313" key="7">
    <source>
        <dbReference type="EMBL" id="SEA04319.1"/>
    </source>
</evidence>
<dbReference type="RefSeq" id="WP_089758492.1">
    <property type="nucleotide sequence ID" value="NZ_BKAT01000010.1"/>
</dbReference>
<name>A0A1H3XXX7_9BACT</name>
<feature type="transmembrane region" description="Helical" evidence="5">
    <location>
        <begin position="164"/>
        <end position="185"/>
    </location>
</feature>
<dbReference type="EMBL" id="FNRL01000002">
    <property type="protein sequence ID" value="SEA04319.1"/>
    <property type="molecule type" value="Genomic_DNA"/>
</dbReference>
<dbReference type="GO" id="GO:0016020">
    <property type="term" value="C:membrane"/>
    <property type="evidence" value="ECO:0007669"/>
    <property type="project" value="UniProtKB-SubCell"/>
</dbReference>
<organism evidence="7 8">
    <name type="scientific">Chitinophaga terrae</name>
    <name type="common">ex Kim and Jung 2007</name>
    <dbReference type="NCBI Taxonomy" id="408074"/>
    <lineage>
        <taxon>Bacteria</taxon>
        <taxon>Pseudomonadati</taxon>
        <taxon>Bacteroidota</taxon>
        <taxon>Chitinophagia</taxon>
        <taxon>Chitinophagales</taxon>
        <taxon>Chitinophagaceae</taxon>
        <taxon>Chitinophaga</taxon>
    </lineage>
</organism>
<dbReference type="CDD" id="cd17321">
    <property type="entry name" value="MFS_MMR_MDR_like"/>
    <property type="match status" value="1"/>
</dbReference>
<feature type="transmembrane region" description="Helical" evidence="5">
    <location>
        <begin position="39"/>
        <end position="59"/>
    </location>
</feature>
<feature type="transmembrane region" description="Helical" evidence="5">
    <location>
        <begin position="328"/>
        <end position="348"/>
    </location>
</feature>
<dbReference type="PANTHER" id="PTHR42718">
    <property type="entry name" value="MAJOR FACILITATOR SUPERFAMILY MULTIDRUG TRANSPORTER MFSC"/>
    <property type="match status" value="1"/>
</dbReference>
<feature type="transmembrane region" description="Helical" evidence="5">
    <location>
        <begin position="7"/>
        <end position="27"/>
    </location>
</feature>
<dbReference type="Gene3D" id="1.20.1250.20">
    <property type="entry name" value="MFS general substrate transporter like domains"/>
    <property type="match status" value="1"/>
</dbReference>
<keyword evidence="4 5" id="KW-0472">Membrane</keyword>
<feature type="transmembrane region" description="Helical" evidence="5">
    <location>
        <begin position="298"/>
        <end position="321"/>
    </location>
</feature>
<feature type="transmembrane region" description="Helical" evidence="5">
    <location>
        <begin position="422"/>
        <end position="446"/>
    </location>
</feature>
<dbReference type="InterPro" id="IPR020846">
    <property type="entry name" value="MFS_dom"/>
</dbReference>
<evidence type="ECO:0000256" key="5">
    <source>
        <dbReference type="SAM" id="Phobius"/>
    </source>
</evidence>
<evidence type="ECO:0000256" key="1">
    <source>
        <dbReference type="ARBA" id="ARBA00004141"/>
    </source>
</evidence>
<feature type="transmembrane region" description="Helical" evidence="5">
    <location>
        <begin position="222"/>
        <end position="240"/>
    </location>
</feature>
<sequence>MKKLPLFTVLLAHFLTILDIFIVNVALPSIQQSIKATNSQMQLVVAVYMIGFAAFLVLGGKLGDYFGRKRIFITGMIVFMLASIGCGTATTPLLLVAMRFLQGISAAVMSPQVLSFIQLLFPKHEERTYAIGWYGITIGIGTMLGQFLGGFLVELPVSGVIQPWRFIFLLNTPICLIGLMLAAHNLEESRSNSSGKLDYPGAALLSSGLLLLVLTLTIGKDLGNIAFIFFAVSLLFLFLFRRMQVRKEQPLINTTLFRIRNFNIAIAIAALFMTMLDAYFFILSIYLQDGLRLSPAHAGVFVVCQGIGFILASFISARLVLRYGKNTLMTGTIVIMVSLALQLCLFHMPGYRWVNYILLAIHGAGVALVLPPLANVALKNIPENLAGNASGVYATFQQLFGAFGITVTGGIFFYVVNHYSYYQGMVFATGIHLLCMLGVLLLLLRLPGNILPKKKKRIANTPGYACYHSKLTAIEPCKE</sequence>
<dbReference type="InterPro" id="IPR036259">
    <property type="entry name" value="MFS_trans_sf"/>
</dbReference>
<protein>
    <submittedName>
        <fullName evidence="7">Drug resistance transporter, EmrB/QacA subfamily</fullName>
    </submittedName>
</protein>
<dbReference type="SUPFAM" id="SSF103473">
    <property type="entry name" value="MFS general substrate transporter"/>
    <property type="match status" value="1"/>
</dbReference>
<feature type="transmembrane region" description="Helical" evidence="5">
    <location>
        <begin position="71"/>
        <end position="94"/>
    </location>
</feature>